<feature type="domain" description="Methyltransferase" evidence="6">
    <location>
        <begin position="99"/>
        <end position="203"/>
    </location>
</feature>
<gene>
    <name evidence="7" type="ORF">B0J12DRAFT_736758</name>
</gene>
<dbReference type="Proteomes" id="UP000774617">
    <property type="component" value="Unassembled WGS sequence"/>
</dbReference>
<evidence type="ECO:0000256" key="3">
    <source>
        <dbReference type="ARBA" id="ARBA00022691"/>
    </source>
</evidence>
<evidence type="ECO:0000256" key="2">
    <source>
        <dbReference type="ARBA" id="ARBA00022679"/>
    </source>
</evidence>
<dbReference type="Gene3D" id="3.40.50.150">
    <property type="entry name" value="Vaccinia Virus protein VP39"/>
    <property type="match status" value="1"/>
</dbReference>
<name>A0ABQ8GP71_9PEZI</name>
<reference evidence="7 8" key="1">
    <citation type="journal article" date="2021" name="Nat. Commun.">
        <title>Genetic determinants of endophytism in the Arabidopsis root mycobiome.</title>
        <authorList>
            <person name="Mesny F."/>
            <person name="Miyauchi S."/>
            <person name="Thiergart T."/>
            <person name="Pickel B."/>
            <person name="Atanasova L."/>
            <person name="Karlsson M."/>
            <person name="Huettel B."/>
            <person name="Barry K.W."/>
            <person name="Haridas S."/>
            <person name="Chen C."/>
            <person name="Bauer D."/>
            <person name="Andreopoulos W."/>
            <person name="Pangilinan J."/>
            <person name="LaButti K."/>
            <person name="Riley R."/>
            <person name="Lipzen A."/>
            <person name="Clum A."/>
            <person name="Drula E."/>
            <person name="Henrissat B."/>
            <person name="Kohler A."/>
            <person name="Grigoriev I.V."/>
            <person name="Martin F.M."/>
            <person name="Hacquard S."/>
        </authorList>
    </citation>
    <scope>NUCLEOTIDE SEQUENCE [LARGE SCALE GENOMIC DNA]</scope>
    <source>
        <strain evidence="7 8">MPI-SDFR-AT-0080</strain>
    </source>
</reference>
<evidence type="ECO:0000313" key="8">
    <source>
        <dbReference type="Proteomes" id="UP000774617"/>
    </source>
</evidence>
<dbReference type="InterPro" id="IPR029063">
    <property type="entry name" value="SAM-dependent_MTases_sf"/>
</dbReference>
<organism evidence="7 8">
    <name type="scientific">Macrophomina phaseolina</name>
    <dbReference type="NCBI Taxonomy" id="35725"/>
    <lineage>
        <taxon>Eukaryota</taxon>
        <taxon>Fungi</taxon>
        <taxon>Dikarya</taxon>
        <taxon>Ascomycota</taxon>
        <taxon>Pezizomycotina</taxon>
        <taxon>Dothideomycetes</taxon>
        <taxon>Dothideomycetes incertae sedis</taxon>
        <taxon>Botryosphaeriales</taxon>
        <taxon>Botryosphaeriaceae</taxon>
        <taxon>Macrophomina</taxon>
    </lineage>
</organism>
<evidence type="ECO:0000256" key="4">
    <source>
        <dbReference type="ARBA" id="ARBA00038314"/>
    </source>
</evidence>
<protein>
    <recommendedName>
        <fullName evidence="6">Methyltransferase domain-containing protein</fullName>
    </recommendedName>
</protein>
<proteinExistence type="inferred from homology"/>
<dbReference type="Pfam" id="PF13649">
    <property type="entry name" value="Methyltransf_25"/>
    <property type="match status" value="1"/>
</dbReference>
<evidence type="ECO:0000259" key="6">
    <source>
        <dbReference type="Pfam" id="PF13649"/>
    </source>
</evidence>
<sequence length="287" mass="32501">MSEAQNQEQGPQVGTHSKDAPWYSKPLVNLTPPARELLENYSGIPAEDVEAHVMEVRDKAWEIFPYPCIGMFRFLDLNMSRQPYYPEILERVKKGEKLLDLGCCFGQELRKLVHDGAPPSSLYGSDLRAEFLNLGHTLFRDSDTLPLFPHFIAADALSPPDQASPLTPLTNTFSIIHASSFFHLFSRPDQLRAAARCVALLRPAPGSTVVGAQVGSPQAREKDARFVHSVESWRELWQEVGAMTRSRWEVRDASVEQLGADGVSEELKRHRGEEWMYWLRFRVVRVA</sequence>
<dbReference type="InterPro" id="IPR041698">
    <property type="entry name" value="Methyltransf_25"/>
</dbReference>
<evidence type="ECO:0000313" key="7">
    <source>
        <dbReference type="EMBL" id="KAH7060413.1"/>
    </source>
</evidence>
<feature type="compositionally biased region" description="Polar residues" evidence="5">
    <location>
        <begin position="1"/>
        <end position="15"/>
    </location>
</feature>
<dbReference type="PANTHER" id="PTHR35897">
    <property type="entry name" value="METHYLTRANSFERASE AUSD"/>
    <property type="match status" value="1"/>
</dbReference>
<evidence type="ECO:0000256" key="5">
    <source>
        <dbReference type="SAM" id="MobiDB-lite"/>
    </source>
</evidence>
<dbReference type="SUPFAM" id="SSF53335">
    <property type="entry name" value="S-adenosyl-L-methionine-dependent methyltransferases"/>
    <property type="match status" value="1"/>
</dbReference>
<comment type="caution">
    <text evidence="7">The sequence shown here is derived from an EMBL/GenBank/DDBJ whole genome shotgun (WGS) entry which is preliminary data.</text>
</comment>
<accession>A0ABQ8GP71</accession>
<keyword evidence="3" id="KW-0949">S-adenosyl-L-methionine</keyword>
<comment type="similarity">
    <text evidence="4">Belongs to the class I-like SAM-binding methyltransferase superfamily.</text>
</comment>
<feature type="region of interest" description="Disordered" evidence="5">
    <location>
        <begin position="1"/>
        <end position="21"/>
    </location>
</feature>
<comment type="pathway">
    <text evidence="1">Secondary metabolite biosynthesis.</text>
</comment>
<dbReference type="EMBL" id="JAGTJR010000005">
    <property type="protein sequence ID" value="KAH7060413.1"/>
    <property type="molecule type" value="Genomic_DNA"/>
</dbReference>
<keyword evidence="2" id="KW-0808">Transferase</keyword>
<dbReference type="PANTHER" id="PTHR35897:SF1">
    <property type="entry name" value="METHYLTRANSFERASE AUSD"/>
    <property type="match status" value="1"/>
</dbReference>
<evidence type="ECO:0000256" key="1">
    <source>
        <dbReference type="ARBA" id="ARBA00005179"/>
    </source>
</evidence>
<keyword evidence="8" id="KW-1185">Reference proteome</keyword>
<dbReference type="InterPro" id="IPR051654">
    <property type="entry name" value="Meroterpenoid_MTases"/>
</dbReference>